<accession>A0ABV7UBI0</accession>
<comment type="caution">
    <text evidence="1">The sequence shown here is derived from an EMBL/GenBank/DDBJ whole genome shotgun (WGS) entry which is preliminary data.</text>
</comment>
<dbReference type="RefSeq" id="WP_191319776.1">
    <property type="nucleotide sequence ID" value="NZ_BNCG01000010.1"/>
</dbReference>
<gene>
    <name evidence="1" type="ORF">ACFONL_00900</name>
</gene>
<dbReference type="EMBL" id="JBHRYC010000006">
    <property type="protein sequence ID" value="MFC3635956.1"/>
    <property type="molecule type" value="Genomic_DNA"/>
</dbReference>
<name>A0ABV7UBI0_9HYPH</name>
<organism evidence="1 2">
    <name type="scientific">Camelimonas fluminis</name>
    <dbReference type="NCBI Taxonomy" id="1576911"/>
    <lineage>
        <taxon>Bacteria</taxon>
        <taxon>Pseudomonadati</taxon>
        <taxon>Pseudomonadota</taxon>
        <taxon>Alphaproteobacteria</taxon>
        <taxon>Hyphomicrobiales</taxon>
        <taxon>Chelatococcaceae</taxon>
        <taxon>Camelimonas</taxon>
    </lineage>
</organism>
<evidence type="ECO:0000313" key="1">
    <source>
        <dbReference type="EMBL" id="MFC3635956.1"/>
    </source>
</evidence>
<sequence length="168" mass="18684">MSENNDVEITFVEAKSINAVGSSGVSTNKIDSGPLVHAYGPPTWTVRLQTNRKGSTDTAARYVEACGGELHLYSPASRDPVPHMLNLYFAVDVDIDNMNFQASTRLYIAQGHQELDGHNNWWAGGADMRRLDLEDGHLILQGKNSRGSRSERRYRLSGTYDKLVFNLV</sequence>
<proteinExistence type="predicted"/>
<evidence type="ECO:0000313" key="2">
    <source>
        <dbReference type="Proteomes" id="UP001595704"/>
    </source>
</evidence>
<reference evidence="2" key="1">
    <citation type="journal article" date="2019" name="Int. J. Syst. Evol. Microbiol.">
        <title>The Global Catalogue of Microorganisms (GCM) 10K type strain sequencing project: providing services to taxonomists for standard genome sequencing and annotation.</title>
        <authorList>
            <consortium name="The Broad Institute Genomics Platform"/>
            <consortium name="The Broad Institute Genome Sequencing Center for Infectious Disease"/>
            <person name="Wu L."/>
            <person name="Ma J."/>
        </authorList>
    </citation>
    <scope>NUCLEOTIDE SEQUENCE [LARGE SCALE GENOMIC DNA]</scope>
    <source>
        <strain evidence="2">KCTC 42282</strain>
    </source>
</reference>
<protein>
    <submittedName>
        <fullName evidence="1">Uncharacterized protein</fullName>
    </submittedName>
</protein>
<keyword evidence="2" id="KW-1185">Reference proteome</keyword>
<dbReference type="Proteomes" id="UP001595704">
    <property type="component" value="Unassembled WGS sequence"/>
</dbReference>